<proteinExistence type="predicted"/>
<reference evidence="2 3" key="1">
    <citation type="submission" date="2016-03" db="EMBL/GenBank/DDBJ databases">
        <title>Draft genome sequence of Paenibacillus antarcticus CECT 5836.</title>
        <authorList>
            <person name="Shin S.-K."/>
            <person name="Yi H."/>
        </authorList>
    </citation>
    <scope>NUCLEOTIDE SEQUENCE [LARGE SCALE GENOMIC DNA]</scope>
    <source>
        <strain evidence="2 3">CECT 5836</strain>
    </source>
</reference>
<keyword evidence="2" id="KW-0808">Transferase</keyword>
<dbReference type="InterPro" id="IPR050229">
    <property type="entry name" value="GlpE_sulfurtransferase"/>
</dbReference>
<comment type="caution">
    <text evidence="2">The sequence shown here is derived from an EMBL/GenBank/DDBJ whole genome shotgun (WGS) entry which is preliminary data.</text>
</comment>
<name>A0A168NBH9_9BACL</name>
<dbReference type="Pfam" id="PF00581">
    <property type="entry name" value="Rhodanese"/>
    <property type="match status" value="1"/>
</dbReference>
<dbReference type="SUPFAM" id="SSF52821">
    <property type="entry name" value="Rhodanese/Cell cycle control phosphatase"/>
    <property type="match status" value="1"/>
</dbReference>
<dbReference type="PANTHER" id="PTHR43031:SF17">
    <property type="entry name" value="SULFURTRANSFERASE YTWF-RELATED"/>
    <property type="match status" value="1"/>
</dbReference>
<dbReference type="AlphaFoldDB" id="A0A168NBH9"/>
<gene>
    <name evidence="2" type="ORF">PBAT_11905</name>
</gene>
<feature type="domain" description="Rhodanese" evidence="1">
    <location>
        <begin position="20"/>
        <end position="104"/>
    </location>
</feature>
<dbReference type="CDD" id="cd00158">
    <property type="entry name" value="RHOD"/>
    <property type="match status" value="1"/>
</dbReference>
<dbReference type="RefSeq" id="WP_068649804.1">
    <property type="nucleotide sequence ID" value="NZ_CP043611.1"/>
</dbReference>
<dbReference type="PROSITE" id="PS50206">
    <property type="entry name" value="RHODANESE_3"/>
    <property type="match status" value="1"/>
</dbReference>
<dbReference type="InterPro" id="IPR036873">
    <property type="entry name" value="Rhodanese-like_dom_sf"/>
</dbReference>
<dbReference type="InterPro" id="IPR001763">
    <property type="entry name" value="Rhodanese-like_dom"/>
</dbReference>
<dbReference type="OrthoDB" id="9800872at2"/>
<evidence type="ECO:0000313" key="3">
    <source>
        <dbReference type="Proteomes" id="UP000077355"/>
    </source>
</evidence>
<dbReference type="GO" id="GO:0016740">
    <property type="term" value="F:transferase activity"/>
    <property type="evidence" value="ECO:0007669"/>
    <property type="project" value="UniProtKB-KW"/>
</dbReference>
<sequence>MAFKIPREITPEALAARLNNGESLMIIDVREPQEWMEGHIAGATHIQLGQLLERKHELDPAQEMFMVCRSGGRSGLACEMLSERGFNVVNMTGGLLDWTGELVGV</sequence>
<dbReference type="PANTHER" id="PTHR43031">
    <property type="entry name" value="FAD-DEPENDENT OXIDOREDUCTASE"/>
    <property type="match status" value="1"/>
</dbReference>
<dbReference type="EMBL" id="LVJI01000016">
    <property type="protein sequence ID" value="OAB45614.1"/>
    <property type="molecule type" value="Genomic_DNA"/>
</dbReference>
<dbReference type="Gene3D" id="3.40.250.10">
    <property type="entry name" value="Rhodanese-like domain"/>
    <property type="match status" value="1"/>
</dbReference>
<evidence type="ECO:0000313" key="2">
    <source>
        <dbReference type="EMBL" id="OAB45614.1"/>
    </source>
</evidence>
<dbReference type="SMART" id="SM00450">
    <property type="entry name" value="RHOD"/>
    <property type="match status" value="1"/>
</dbReference>
<evidence type="ECO:0000259" key="1">
    <source>
        <dbReference type="PROSITE" id="PS50206"/>
    </source>
</evidence>
<dbReference type="Proteomes" id="UP000077355">
    <property type="component" value="Unassembled WGS sequence"/>
</dbReference>
<keyword evidence="3" id="KW-1185">Reference proteome</keyword>
<organism evidence="2 3">
    <name type="scientific">Paenibacillus antarcticus</name>
    <dbReference type="NCBI Taxonomy" id="253703"/>
    <lineage>
        <taxon>Bacteria</taxon>
        <taxon>Bacillati</taxon>
        <taxon>Bacillota</taxon>
        <taxon>Bacilli</taxon>
        <taxon>Bacillales</taxon>
        <taxon>Paenibacillaceae</taxon>
        <taxon>Paenibacillus</taxon>
    </lineage>
</organism>
<accession>A0A168NBH9</accession>
<protein>
    <submittedName>
        <fullName evidence="2">Sulfurtransferase</fullName>
    </submittedName>
</protein>